<keyword evidence="1" id="KW-0472">Membrane</keyword>
<keyword evidence="3" id="KW-1185">Reference proteome</keyword>
<name>A0A841GDY2_9BACT</name>
<gene>
    <name evidence="2" type="ORF">HNP65_000174</name>
</gene>
<comment type="caution">
    <text evidence="2">The sequence shown here is derived from an EMBL/GenBank/DDBJ whole genome shotgun (WGS) entry which is preliminary data.</text>
</comment>
<evidence type="ECO:0000313" key="2">
    <source>
        <dbReference type="EMBL" id="MBB6061752.1"/>
    </source>
</evidence>
<dbReference type="EMBL" id="JACHEX010000001">
    <property type="protein sequence ID" value="MBB6061752.1"/>
    <property type="molecule type" value="Genomic_DNA"/>
</dbReference>
<organism evidence="2 3">
    <name type="scientific">Thermosipho japonicus</name>
    <dbReference type="NCBI Taxonomy" id="90323"/>
    <lineage>
        <taxon>Bacteria</taxon>
        <taxon>Thermotogati</taxon>
        <taxon>Thermotogota</taxon>
        <taxon>Thermotogae</taxon>
        <taxon>Thermotogales</taxon>
        <taxon>Fervidobacteriaceae</taxon>
        <taxon>Thermosipho</taxon>
    </lineage>
</organism>
<evidence type="ECO:0000256" key="1">
    <source>
        <dbReference type="SAM" id="Phobius"/>
    </source>
</evidence>
<protein>
    <submittedName>
        <fullName evidence="2">Phosphoglycerol transferase MdoB-like AlkP superfamily enzyme</fullName>
    </submittedName>
</protein>
<keyword evidence="1" id="KW-0812">Transmembrane</keyword>
<keyword evidence="1" id="KW-1133">Transmembrane helix</keyword>
<dbReference type="Proteomes" id="UP000555828">
    <property type="component" value="Unassembled WGS sequence"/>
</dbReference>
<feature type="transmembrane region" description="Helical" evidence="1">
    <location>
        <begin position="67"/>
        <end position="84"/>
    </location>
</feature>
<accession>A0A841GDY2</accession>
<dbReference type="AlphaFoldDB" id="A0A841GDY2"/>
<keyword evidence="2" id="KW-0808">Transferase</keyword>
<dbReference type="GO" id="GO:0016740">
    <property type="term" value="F:transferase activity"/>
    <property type="evidence" value="ECO:0007669"/>
    <property type="project" value="UniProtKB-KW"/>
</dbReference>
<feature type="transmembrane region" description="Helical" evidence="1">
    <location>
        <begin position="120"/>
        <end position="137"/>
    </location>
</feature>
<proteinExistence type="predicted"/>
<sequence length="163" mass="18661">MKKIMLDVTFFTLITGAVGLLISIALAFLIVISKTFFKYGTFRVFNELIVLGLGILGWYYIPKGILQLFFFLILSTLYQLYRIIRDIYSIDTRFRILVLALGKDRFEYAIFSIKRVSKRIIGSFFKYFAILIAAYPISQSLHAEIVGVISLLVGIILVLLKLD</sequence>
<reference evidence="2 3" key="1">
    <citation type="submission" date="2020-08" db="EMBL/GenBank/DDBJ databases">
        <title>Genomic Encyclopedia of Type Strains, Phase IV (KMG-IV): sequencing the most valuable type-strain genomes for metagenomic binning, comparative biology and taxonomic classification.</title>
        <authorList>
            <person name="Goeker M."/>
        </authorList>
    </citation>
    <scope>NUCLEOTIDE SEQUENCE [LARGE SCALE GENOMIC DNA]</scope>
    <source>
        <strain evidence="2 3">DSM 13481</strain>
    </source>
</reference>
<dbReference type="RefSeq" id="WP_343043437.1">
    <property type="nucleotide sequence ID" value="NZ_JACHEX010000001.1"/>
</dbReference>
<feature type="transmembrane region" description="Helical" evidence="1">
    <location>
        <begin position="44"/>
        <end position="61"/>
    </location>
</feature>
<feature type="transmembrane region" description="Helical" evidence="1">
    <location>
        <begin position="143"/>
        <end position="162"/>
    </location>
</feature>
<feature type="transmembrane region" description="Helical" evidence="1">
    <location>
        <begin position="12"/>
        <end position="32"/>
    </location>
</feature>
<evidence type="ECO:0000313" key="3">
    <source>
        <dbReference type="Proteomes" id="UP000555828"/>
    </source>
</evidence>